<proteinExistence type="predicted"/>
<gene>
    <name evidence="4" type="ORF">TAV2_LOCUS11914</name>
</gene>
<evidence type="ECO:0000259" key="3">
    <source>
        <dbReference type="Pfam" id="PF01370"/>
    </source>
</evidence>
<dbReference type="AlphaFoldDB" id="A0AAU9S3Z6"/>
<dbReference type="Gene3D" id="3.40.50.720">
    <property type="entry name" value="NAD(P)-binding Rossmann-like Domain"/>
    <property type="match status" value="2"/>
</dbReference>
<feature type="domain" description="NAD-dependent epimerase/dehydratase" evidence="3">
    <location>
        <begin position="39"/>
        <end position="127"/>
    </location>
</feature>
<comment type="caution">
    <text evidence="4">The sequence shown here is derived from an EMBL/GenBank/DDBJ whole genome shotgun (WGS) entry which is preliminary data.</text>
</comment>
<keyword evidence="5" id="KW-1185">Reference proteome</keyword>
<keyword evidence="1" id="KW-0521">NADP</keyword>
<dbReference type="InterPro" id="IPR001509">
    <property type="entry name" value="Epimerase_deHydtase"/>
</dbReference>
<dbReference type="PANTHER" id="PTHR10366">
    <property type="entry name" value="NAD DEPENDENT EPIMERASE/DEHYDRATASE"/>
    <property type="match status" value="1"/>
</dbReference>
<name>A0AAU9S3Z6_THLAR</name>
<dbReference type="Proteomes" id="UP000836841">
    <property type="component" value="Unassembled WGS sequence"/>
</dbReference>
<dbReference type="Pfam" id="PF01370">
    <property type="entry name" value="Epimerase"/>
    <property type="match status" value="1"/>
</dbReference>
<evidence type="ECO:0000256" key="1">
    <source>
        <dbReference type="ARBA" id="ARBA00022857"/>
    </source>
</evidence>
<evidence type="ECO:0000313" key="4">
    <source>
        <dbReference type="EMBL" id="CAH2056700.1"/>
    </source>
</evidence>
<dbReference type="PANTHER" id="PTHR10366:SF563">
    <property type="entry name" value="CINNAMOYL-COA REDUCTASE 16"/>
    <property type="match status" value="1"/>
</dbReference>
<accession>A0AAU9S3Z6</accession>
<dbReference type="SUPFAM" id="SSF51735">
    <property type="entry name" value="NAD(P)-binding Rossmann-fold domains"/>
    <property type="match status" value="1"/>
</dbReference>
<evidence type="ECO:0000313" key="5">
    <source>
        <dbReference type="Proteomes" id="UP000836841"/>
    </source>
</evidence>
<dbReference type="InterPro" id="IPR036291">
    <property type="entry name" value="NAD(P)-bd_dom_sf"/>
</dbReference>
<evidence type="ECO:0000256" key="2">
    <source>
        <dbReference type="ARBA" id="ARBA00023002"/>
    </source>
</evidence>
<dbReference type="InterPro" id="IPR050425">
    <property type="entry name" value="NAD(P)_dehydrat-like"/>
</dbReference>
<keyword evidence="2" id="KW-0560">Oxidoreductase</keyword>
<protein>
    <recommendedName>
        <fullName evidence="3">NAD-dependent epimerase/dehydratase domain-containing protein</fullName>
    </recommendedName>
</protein>
<dbReference type="GO" id="GO:0016616">
    <property type="term" value="F:oxidoreductase activity, acting on the CH-OH group of donors, NAD or NADP as acceptor"/>
    <property type="evidence" value="ECO:0007669"/>
    <property type="project" value="TreeGrafter"/>
</dbReference>
<feature type="non-terminal residue" evidence="4">
    <location>
        <position position="328"/>
    </location>
</feature>
<sequence>MDIDKNAKCNSHGFNEVLKISLEREREREREMEGGKGTVCVTGGTGYVASWMIKKLLEEGYSVRTTSRSYPASNCAYGYPVLDPTKDLSYLTSLPGASERLQIFDADLARPESFRSAVEGCIGVFHVFGGSYRISKTLTEKAALEFAEKNGLDLVSENKSSHGFSVRQSFSVFENNYKQKESLQLNSKLSRNEDEYQQLFKINMVHVDDVAAAHIFLLHYPEAKGRYICSSVGLTFKKMSEFLSARYPQYSVPTPEDKNTCALWTKPNKPFNHQLPLHGFSSSLKGREKLSYPSVSSKKLLDTGFQYKYGLDEIYDQAVECCKEKGFL</sequence>
<reference evidence="4 5" key="1">
    <citation type="submission" date="2022-03" db="EMBL/GenBank/DDBJ databases">
        <authorList>
            <person name="Nunn A."/>
            <person name="Chopra R."/>
            <person name="Nunn A."/>
            <person name="Contreras Garrido A."/>
        </authorList>
    </citation>
    <scope>NUCLEOTIDE SEQUENCE [LARGE SCALE GENOMIC DNA]</scope>
</reference>
<dbReference type="EMBL" id="CAJVSB020000522">
    <property type="protein sequence ID" value="CAH2056700.1"/>
    <property type="molecule type" value="Genomic_DNA"/>
</dbReference>
<organism evidence="4 5">
    <name type="scientific">Thlaspi arvense</name>
    <name type="common">Field penny-cress</name>
    <dbReference type="NCBI Taxonomy" id="13288"/>
    <lineage>
        <taxon>Eukaryota</taxon>
        <taxon>Viridiplantae</taxon>
        <taxon>Streptophyta</taxon>
        <taxon>Embryophyta</taxon>
        <taxon>Tracheophyta</taxon>
        <taxon>Spermatophyta</taxon>
        <taxon>Magnoliopsida</taxon>
        <taxon>eudicotyledons</taxon>
        <taxon>Gunneridae</taxon>
        <taxon>Pentapetalae</taxon>
        <taxon>rosids</taxon>
        <taxon>malvids</taxon>
        <taxon>Brassicales</taxon>
        <taxon>Brassicaceae</taxon>
        <taxon>Thlaspideae</taxon>
        <taxon>Thlaspi</taxon>
    </lineage>
</organism>